<dbReference type="Gene3D" id="3.40.50.1460">
    <property type="match status" value="1"/>
</dbReference>
<evidence type="ECO:0000259" key="2">
    <source>
        <dbReference type="Pfam" id="PF04326"/>
    </source>
</evidence>
<dbReference type="Proteomes" id="UP000636010">
    <property type="component" value="Unassembled WGS sequence"/>
</dbReference>
<evidence type="ECO:0000313" key="3">
    <source>
        <dbReference type="EMBL" id="GGC34865.1"/>
    </source>
</evidence>
<dbReference type="InterPro" id="IPR011600">
    <property type="entry name" value="Pept_C14_caspase"/>
</dbReference>
<comment type="caution">
    <text evidence="3">The sequence shown here is derived from an EMBL/GenBank/DDBJ whole genome shotgun (WGS) entry which is preliminary data.</text>
</comment>
<dbReference type="InterPro" id="IPR007421">
    <property type="entry name" value="Schlafen_AlbA_2_dom"/>
</dbReference>
<sequence>MSLKSEIEKIFQEHTGYSTPGQAANQASSLHDLSADLYTDSKRFIYELLQNADDSSQNKEAIKVWIKTFEDYLVVAHSGKPFSSRDLQGICNVNHGTKKSDPTKTGYKGIGFKSVFGQSEHVIIFTNGEYFRFDSSYQFGWTWEDSKEVWEKENDRDFQFPWQIIPIFTEVGEVLKPIDQYIKAIDAKVATIIQLKNQQETREAIQVLSKNLNMFLFLRNISGIDFDIQTPTVSIEIDRTIENKISLKEGGRLKTTWLIKTFNLAVPDNLKTSLQDERNIPDKLLKADAIELSMAAELGKDGIKKLSPQDKLLYSYLPTDETRYSLPVLINTSFLTTASREKLHADSKWNQWLFKTIPIEIFKWISELVTSDYEYQAYQLIPDRTVINDLLAIEFNSGIEEAIKSVPFIITDEKKLAKIDNTIVDFTFLSDKDFVGREPIKNFINQGENNKGKFAANTGFGHIFKKLGASSFEWSDVLTLLKSQDLSDVLSIDNNIQLIKHLKILCESEKPAEVSIEFLKKLPFIRDHKAVLNTPSDLCFPAPDDQNWNDHNSELSFIHPELKEWLVKEGEMRVWFETLGMLEKTDITFIHQTLIPNIESYVTSQNAIQTIQDLFILYRKDQLKEDLIKRLSKIKLLTQKGTLQIAEECYLSNFYSPRLEIEEIIDTDIFVSQEYCTDKVDKDEWKRFFKLLGVKEGIYHITFPEKTSTGNFTKSGWLVEFFNEYNNRFYNNRFSADSFSNLSSLSWINETNSYELSTRFWKDVIEYIEPEILVELGRAYWGYSHMGGQTNGDAIENYVPWFIVNRDCIPVVTGECKKANSVLLNADDTKSIAGNYLPVFSGPELTPDWKSFFGFRTRLELSDYLDLLDSISLDTDDEGRGKNENYKRIQTVYALLLDQCPIWNFSDISLVEEWSRTGRLLNTKRQFTDCDKIKCFIDGNDSIFQDQFHFLSLNSENKRHKNLETLLTHIKVTILRQSDFELIPTEEETCSSLEEHLKGVIPYFKIWIQHESNSESETEFLDNLQGKVDKLKIYQATELKITYSSIDFSKNVNVHFDKPNLFVTSPWDTNSVLLKLPEILARYFQVLGHEKKLDFLLRSNNQEILEHFSQENIDLPDEFKNPVINTGNKISNEQVRTFSDVASAIDQGNIPPEFFHLSKPDYERLKWIETLIPRAVANVMDYLKTLSEYDCANSYHIAPSIIRGITKNGNEITVVARPSDGNKVLLYYTSEFNVLQYVDAELWGEDGINPPIKITLGQLLRETGINRIPIKNISFSAPDFEKLATTPKSEEFDFDVVPFAPEKIARLVSSFANSNGGKLVFGIREIASSNNEIVGLSNDFRVVEITRKAISLLNPIPTVSYDWIRSGEKSLFAIETEKSDHDILYNDQKYIRKNASTEALITTTATIKRTLNLPKFKRTVAIIIGIENYLPKNKISPVKYANADVSIFRQTLIDKMNVDERDIHVFQNEEALKSSLEYDLKGLFYYLTEEDRLIFYYVGHGFHNGITNFLSTYDSHKHHISETSVSLNQILLDPLRKSKCNTALIFIDACAQSFQDALERNHISDINEEEIQLLVSEFPYYATFLSCQPGQKSYSSDSLLNGIFTYHLSKALNGNAAEALNGKYVTDRLLKEYLSKSVAEYVKSEQDKNQNPRAILDSSGENVIVEIISKKI</sequence>
<protein>
    <recommendedName>
        <fullName evidence="5">Transcriptional regulator</fullName>
    </recommendedName>
</protein>
<keyword evidence="4" id="KW-1185">Reference proteome</keyword>
<dbReference type="SUPFAM" id="SSF52129">
    <property type="entry name" value="Caspase-like"/>
    <property type="match status" value="1"/>
</dbReference>
<evidence type="ECO:0000313" key="4">
    <source>
        <dbReference type="Proteomes" id="UP000636010"/>
    </source>
</evidence>
<dbReference type="SUPFAM" id="SSF55874">
    <property type="entry name" value="ATPase domain of HSP90 chaperone/DNA topoisomerase II/histidine kinase"/>
    <property type="match status" value="1"/>
</dbReference>
<name>A0ABQ1M8H4_9BACT</name>
<dbReference type="EMBL" id="BMEC01000006">
    <property type="protein sequence ID" value="GGC34865.1"/>
    <property type="molecule type" value="Genomic_DNA"/>
</dbReference>
<dbReference type="Gene3D" id="3.30.565.10">
    <property type="entry name" value="Histidine kinase-like ATPase, C-terminal domain"/>
    <property type="match status" value="1"/>
</dbReference>
<dbReference type="PANTHER" id="PTHR32387:SF0">
    <property type="entry name" value="PROTEIN NO VEIN"/>
    <property type="match status" value="1"/>
</dbReference>
<dbReference type="InterPro" id="IPR029030">
    <property type="entry name" value="Caspase-like_dom_sf"/>
</dbReference>
<dbReference type="RefSeq" id="WP_188462969.1">
    <property type="nucleotide sequence ID" value="NZ_BAABHU010000006.1"/>
</dbReference>
<evidence type="ECO:0008006" key="5">
    <source>
        <dbReference type="Google" id="ProtNLM"/>
    </source>
</evidence>
<accession>A0ABQ1M8H4</accession>
<dbReference type="InterPro" id="IPR038461">
    <property type="entry name" value="Schlafen_AlbA_2_dom_sf"/>
</dbReference>
<dbReference type="InterPro" id="IPR052957">
    <property type="entry name" value="Auxin_embryo_med"/>
</dbReference>
<reference evidence="4" key="1">
    <citation type="journal article" date="2019" name="Int. J. Syst. Evol. Microbiol.">
        <title>The Global Catalogue of Microorganisms (GCM) 10K type strain sequencing project: providing services to taxonomists for standard genome sequencing and annotation.</title>
        <authorList>
            <consortium name="The Broad Institute Genomics Platform"/>
            <consortium name="The Broad Institute Genome Sequencing Center for Infectious Disease"/>
            <person name="Wu L."/>
            <person name="Ma J."/>
        </authorList>
    </citation>
    <scope>NUCLEOTIDE SEQUENCE [LARGE SCALE GENOMIC DNA]</scope>
    <source>
        <strain evidence="4">CGMCC 1.10832</strain>
    </source>
</reference>
<organism evidence="3 4">
    <name type="scientific">Marivirga lumbricoides</name>
    <dbReference type="NCBI Taxonomy" id="1046115"/>
    <lineage>
        <taxon>Bacteria</taxon>
        <taxon>Pseudomonadati</taxon>
        <taxon>Bacteroidota</taxon>
        <taxon>Cytophagia</taxon>
        <taxon>Cytophagales</taxon>
        <taxon>Marivirgaceae</taxon>
        <taxon>Marivirga</taxon>
    </lineage>
</organism>
<dbReference type="PANTHER" id="PTHR32387">
    <property type="entry name" value="WU:FJ29H11"/>
    <property type="match status" value="1"/>
</dbReference>
<proteinExistence type="predicted"/>
<dbReference type="NCBIfam" id="NF047352">
    <property type="entry name" value="P_loop_sacsin"/>
    <property type="match status" value="1"/>
</dbReference>
<feature type="domain" description="Peptidase C14 caspase" evidence="1">
    <location>
        <begin position="1419"/>
        <end position="1652"/>
    </location>
</feature>
<dbReference type="Pfam" id="PF00656">
    <property type="entry name" value="Peptidase_C14"/>
    <property type="match status" value="1"/>
</dbReference>
<dbReference type="Pfam" id="PF04326">
    <property type="entry name" value="SLFN_AlbA_2"/>
    <property type="match status" value="1"/>
</dbReference>
<evidence type="ECO:0000259" key="1">
    <source>
        <dbReference type="Pfam" id="PF00656"/>
    </source>
</evidence>
<gene>
    <name evidence="3" type="ORF">GCM10011506_20280</name>
</gene>
<dbReference type="Gene3D" id="3.30.950.30">
    <property type="entry name" value="Schlafen, AAA domain"/>
    <property type="match status" value="1"/>
</dbReference>
<dbReference type="InterPro" id="IPR036890">
    <property type="entry name" value="HATPase_C_sf"/>
</dbReference>
<feature type="domain" description="Schlafen AlbA-2" evidence="2">
    <location>
        <begin position="1300"/>
        <end position="1399"/>
    </location>
</feature>